<dbReference type="OrthoDB" id="18302at2759"/>
<feature type="region of interest" description="Disordered" evidence="2">
    <location>
        <begin position="201"/>
        <end position="246"/>
    </location>
</feature>
<evidence type="ECO:0000313" key="6">
    <source>
        <dbReference type="Proteomes" id="UP000054477"/>
    </source>
</evidence>
<dbReference type="Pfam" id="PF02582">
    <property type="entry name" value="DUF155"/>
    <property type="match status" value="1"/>
</dbReference>
<evidence type="ECO:0000313" key="5">
    <source>
        <dbReference type="EMBL" id="KIJ98786.1"/>
    </source>
</evidence>
<feature type="domain" description="DUF155" evidence="4">
    <location>
        <begin position="322"/>
        <end position="498"/>
    </location>
</feature>
<dbReference type="PANTHER" id="PTHR16255">
    <property type="entry name" value="REQUIRED FOR MEIOTIC NUCLEAR DIVISION PROTEIN 1 HOMOLOG"/>
    <property type="match status" value="1"/>
</dbReference>
<proteinExistence type="inferred from homology"/>
<dbReference type="GO" id="GO:0005739">
    <property type="term" value="C:mitochondrion"/>
    <property type="evidence" value="ECO:0007669"/>
    <property type="project" value="UniProtKB-ARBA"/>
</dbReference>
<evidence type="ECO:0000256" key="2">
    <source>
        <dbReference type="SAM" id="MobiDB-lite"/>
    </source>
</evidence>
<keyword evidence="3" id="KW-1133">Transmembrane helix</keyword>
<dbReference type="InterPro" id="IPR003734">
    <property type="entry name" value="DUF155"/>
</dbReference>
<accession>A0A0C9XMM4</accession>
<dbReference type="PANTHER" id="PTHR16255:SF4">
    <property type="entry name" value="SPORULATION PROTEIN RMD8"/>
    <property type="match status" value="1"/>
</dbReference>
<keyword evidence="3" id="KW-0812">Transmembrane</keyword>
<comment type="similarity">
    <text evidence="1">Belongs to the RMD1/sif2 family.</text>
</comment>
<gene>
    <name evidence="5" type="ORF">K443DRAFT_680455</name>
</gene>
<feature type="region of interest" description="Disordered" evidence="2">
    <location>
        <begin position="272"/>
        <end position="299"/>
    </location>
</feature>
<reference evidence="6" key="2">
    <citation type="submission" date="2015-01" db="EMBL/GenBank/DDBJ databases">
        <title>Evolutionary Origins and Diversification of the Mycorrhizal Mutualists.</title>
        <authorList>
            <consortium name="DOE Joint Genome Institute"/>
            <consortium name="Mycorrhizal Genomics Consortium"/>
            <person name="Kohler A."/>
            <person name="Kuo A."/>
            <person name="Nagy L.G."/>
            <person name="Floudas D."/>
            <person name="Copeland A."/>
            <person name="Barry K.W."/>
            <person name="Cichocki N."/>
            <person name="Veneault-Fourrey C."/>
            <person name="LaButti K."/>
            <person name="Lindquist E.A."/>
            <person name="Lipzen A."/>
            <person name="Lundell T."/>
            <person name="Morin E."/>
            <person name="Murat C."/>
            <person name="Riley R."/>
            <person name="Ohm R."/>
            <person name="Sun H."/>
            <person name="Tunlid A."/>
            <person name="Henrissat B."/>
            <person name="Grigoriev I.V."/>
            <person name="Hibbett D.S."/>
            <person name="Martin F."/>
        </authorList>
    </citation>
    <scope>NUCLEOTIDE SEQUENCE [LARGE SCALE GENOMIC DNA]</scope>
    <source>
        <strain evidence="6">LaAM-08-1</strain>
    </source>
</reference>
<reference evidence="5 6" key="1">
    <citation type="submission" date="2014-04" db="EMBL/GenBank/DDBJ databases">
        <authorList>
            <consortium name="DOE Joint Genome Institute"/>
            <person name="Kuo A."/>
            <person name="Kohler A."/>
            <person name="Nagy L.G."/>
            <person name="Floudas D."/>
            <person name="Copeland A."/>
            <person name="Barry K.W."/>
            <person name="Cichocki N."/>
            <person name="Veneault-Fourrey C."/>
            <person name="LaButti K."/>
            <person name="Lindquist E.A."/>
            <person name="Lipzen A."/>
            <person name="Lundell T."/>
            <person name="Morin E."/>
            <person name="Murat C."/>
            <person name="Sun H."/>
            <person name="Tunlid A."/>
            <person name="Henrissat B."/>
            <person name="Grigoriev I.V."/>
            <person name="Hibbett D.S."/>
            <person name="Martin F."/>
            <person name="Nordberg H.P."/>
            <person name="Cantor M.N."/>
            <person name="Hua S.X."/>
        </authorList>
    </citation>
    <scope>NUCLEOTIDE SEQUENCE [LARGE SCALE GENOMIC DNA]</scope>
    <source>
        <strain evidence="5 6">LaAM-08-1</strain>
    </source>
</reference>
<evidence type="ECO:0000256" key="3">
    <source>
        <dbReference type="SAM" id="Phobius"/>
    </source>
</evidence>
<dbReference type="AlphaFoldDB" id="A0A0C9XMM4"/>
<evidence type="ECO:0000259" key="4">
    <source>
        <dbReference type="Pfam" id="PF02582"/>
    </source>
</evidence>
<feature type="transmembrane region" description="Helical" evidence="3">
    <location>
        <begin position="523"/>
        <end position="548"/>
    </location>
</feature>
<dbReference type="EMBL" id="KN838661">
    <property type="protein sequence ID" value="KIJ98786.1"/>
    <property type="molecule type" value="Genomic_DNA"/>
</dbReference>
<feature type="region of interest" description="Disordered" evidence="2">
    <location>
        <begin position="1"/>
        <end position="65"/>
    </location>
</feature>
<keyword evidence="3" id="KW-0472">Membrane</keyword>
<dbReference type="HOGENOM" id="CLU_011220_3_1_1"/>
<organism evidence="5 6">
    <name type="scientific">Laccaria amethystina LaAM-08-1</name>
    <dbReference type="NCBI Taxonomy" id="1095629"/>
    <lineage>
        <taxon>Eukaryota</taxon>
        <taxon>Fungi</taxon>
        <taxon>Dikarya</taxon>
        <taxon>Basidiomycota</taxon>
        <taxon>Agaricomycotina</taxon>
        <taxon>Agaricomycetes</taxon>
        <taxon>Agaricomycetidae</taxon>
        <taxon>Agaricales</taxon>
        <taxon>Agaricineae</taxon>
        <taxon>Hydnangiaceae</taxon>
        <taxon>Laccaria</taxon>
    </lineage>
</organism>
<dbReference type="InterPro" id="IPR051624">
    <property type="entry name" value="RMD1/Sad1-interacting"/>
</dbReference>
<evidence type="ECO:0000256" key="1">
    <source>
        <dbReference type="ARBA" id="ARBA00008306"/>
    </source>
</evidence>
<sequence length="581" mass="64909">MSHKPSIPARLPSSSNLPGRRKPSTRLRSLGTSNGGPGQPTARRGSISGLASAPKAQRTSKTSHKLVVLPSAPQTRALPTDVEEDLTLAAETDGGVREYKSEAERMSKEQRKQAGYKRITAYCVAESFKMKLLASFLKREHNVSPRVFDEALYVMYHLPLLPGYGPNTSIRSSAPATLIKGQSFLSRLSEAEENGYQGTYFPSAAARSSSPLRDGYISSTSPVEVPKFHRPDSPTTSQATPPSPATIVPVFRESEFRESEFRESEPLLTPASEYTPEVVGPPVDIESGAETDPGVYGGWRNARETPEPVVPMRNAEDDVVEVVFFEYGVVVFFGLEERFEKDIIEDVDKAGVMKRRIDEDDWKVEECHFTHDPYIAYPRIYNDFFTLKSRSHLLKLSIAHALAQSTLLARYETTAQQVLSSPLTMSIPRQLAESGVLKLRRHEALKLTGRLFKLRRDVNLVSNVLDIPELFWSEASLKSLYDAVREYMEIKPRVQLLNEKLGVASDFLDAIHDHLNNSAMERITWIIIWLIVVAILVELGEVVARLIVHATLGGERLRIREAAVSVLSKEEALRRLEGMIR</sequence>
<name>A0A0C9XMM4_9AGAR</name>
<protein>
    <recommendedName>
        <fullName evidence="4">DUF155 domain-containing protein</fullName>
    </recommendedName>
</protein>
<keyword evidence="6" id="KW-1185">Reference proteome</keyword>
<dbReference type="Proteomes" id="UP000054477">
    <property type="component" value="Unassembled WGS sequence"/>
</dbReference>